<dbReference type="Proteomes" id="UP001176429">
    <property type="component" value="Unassembled WGS sequence"/>
</dbReference>
<proteinExistence type="predicted"/>
<keyword evidence="3" id="KW-1185">Reference proteome</keyword>
<accession>A0ABT9BHK3</accession>
<protein>
    <submittedName>
        <fullName evidence="2">Uncharacterized protein</fullName>
    </submittedName>
</protein>
<evidence type="ECO:0000313" key="2">
    <source>
        <dbReference type="EMBL" id="MDO7875998.1"/>
    </source>
</evidence>
<comment type="caution">
    <text evidence="2">The sequence shown here is derived from an EMBL/GenBank/DDBJ whole genome shotgun (WGS) entry which is preliminary data.</text>
</comment>
<gene>
    <name evidence="2" type="ORF">Q5H93_14740</name>
</gene>
<organism evidence="2 3">
    <name type="scientific">Hymenobacter aranciens</name>
    <dbReference type="NCBI Taxonomy" id="3063996"/>
    <lineage>
        <taxon>Bacteria</taxon>
        <taxon>Pseudomonadati</taxon>
        <taxon>Bacteroidota</taxon>
        <taxon>Cytophagia</taxon>
        <taxon>Cytophagales</taxon>
        <taxon>Hymenobacteraceae</taxon>
        <taxon>Hymenobacter</taxon>
    </lineage>
</organism>
<evidence type="ECO:0000313" key="3">
    <source>
        <dbReference type="Proteomes" id="UP001176429"/>
    </source>
</evidence>
<name>A0ABT9BHK3_9BACT</name>
<dbReference type="EMBL" id="JAUQSY010000009">
    <property type="protein sequence ID" value="MDO7875998.1"/>
    <property type="molecule type" value="Genomic_DNA"/>
</dbReference>
<sequence>MSANSAAAVRGAGGKSVQEEEPTSPEKKPDGGGDVIPWGEDNLFPQAVIKDVEKNTILPSLLEKKTSMMYGGGIVYGIVTGVNKDGSKIFEAQEVPEIEEFMDAANVGLYAMEALLDINYFANAFPELVVSKNRQKIVGISTQEAPWTRYLKPTKGLPTHVVINANWDNGGTATDAYATQVPILDPYYDAVGSLRARTDGFKFIYPISIPSPDKAYYQLASWNAVRRSGWLDVMAAIPEFKKSLFKNQLSVKYLVTIHSAYWEWKYGDWEGLSQDEKVRLINEELTNFDNVMAGTNGAGKTVMSTTILDKRDGKEVEAFKIEAIDDKLKDGLYIEDSGEASSHVYTAVGVPGALMGVSPGKSMGDGAGGGSEPRVLFNNFISTAQFHLDLVLAPLNLIARYNNWTVNGKPVKFRFLNPFVMQAEAKNTPAADPKQQSK</sequence>
<evidence type="ECO:0000256" key="1">
    <source>
        <dbReference type="SAM" id="MobiDB-lite"/>
    </source>
</evidence>
<feature type="region of interest" description="Disordered" evidence="1">
    <location>
        <begin position="1"/>
        <end position="36"/>
    </location>
</feature>
<reference evidence="2" key="1">
    <citation type="submission" date="2023-07" db="EMBL/GenBank/DDBJ databases">
        <authorList>
            <person name="Kim M.K."/>
        </authorList>
    </citation>
    <scope>NUCLEOTIDE SEQUENCE</scope>
    <source>
        <strain evidence="2">ASUV-10-1</strain>
    </source>
</reference>